<organism evidence="1 2">
    <name type="scientific">Agrilactobacillus composti DSM 18527 = JCM 14202</name>
    <dbReference type="NCBI Taxonomy" id="1423734"/>
    <lineage>
        <taxon>Bacteria</taxon>
        <taxon>Bacillati</taxon>
        <taxon>Bacillota</taxon>
        <taxon>Bacilli</taxon>
        <taxon>Lactobacillales</taxon>
        <taxon>Lactobacillaceae</taxon>
        <taxon>Agrilactobacillus</taxon>
    </lineage>
</organism>
<dbReference type="eggNOG" id="COG4703">
    <property type="taxonomic scope" value="Bacteria"/>
</dbReference>
<dbReference type="Proteomes" id="UP000051236">
    <property type="component" value="Unassembled WGS sequence"/>
</dbReference>
<keyword evidence="2" id="KW-1185">Reference proteome</keyword>
<dbReference type="RefSeq" id="WP_035456211.1">
    <property type="nucleotide sequence ID" value="NZ_AZGA01000044.1"/>
</dbReference>
<proteinExistence type="predicted"/>
<dbReference type="Gene3D" id="3.30.720.20">
    <property type="entry name" value="Protein of unknown function DUF1797"/>
    <property type="match status" value="1"/>
</dbReference>
<sequence length="77" mass="8698">MEKSQLVAIIKRLEAMQADTSGEVQTRRFETNGVEKGLVSFDPKSSIYTLEELSTHQTFDFDNIDLTAIEIFDLLGD</sequence>
<evidence type="ECO:0000313" key="2">
    <source>
        <dbReference type="Proteomes" id="UP000051236"/>
    </source>
</evidence>
<evidence type="ECO:0008006" key="3">
    <source>
        <dbReference type="Google" id="ProtNLM"/>
    </source>
</evidence>
<reference evidence="1 2" key="1">
    <citation type="journal article" date="2015" name="Genome Announc.">
        <title>Expanding the biotechnology potential of lactobacilli through comparative genomics of 213 strains and associated genera.</title>
        <authorList>
            <person name="Sun Z."/>
            <person name="Harris H.M."/>
            <person name="McCann A."/>
            <person name="Guo C."/>
            <person name="Argimon S."/>
            <person name="Zhang W."/>
            <person name="Yang X."/>
            <person name="Jeffery I.B."/>
            <person name="Cooney J.C."/>
            <person name="Kagawa T.F."/>
            <person name="Liu W."/>
            <person name="Song Y."/>
            <person name="Salvetti E."/>
            <person name="Wrobel A."/>
            <person name="Rasinkangas P."/>
            <person name="Parkhill J."/>
            <person name="Rea M.C."/>
            <person name="O'Sullivan O."/>
            <person name="Ritari J."/>
            <person name="Douillard F.P."/>
            <person name="Paul Ross R."/>
            <person name="Yang R."/>
            <person name="Briner A.E."/>
            <person name="Felis G.E."/>
            <person name="de Vos W.M."/>
            <person name="Barrangou R."/>
            <person name="Klaenhammer T.R."/>
            <person name="Caufield P.W."/>
            <person name="Cui Y."/>
            <person name="Zhang H."/>
            <person name="O'Toole P.W."/>
        </authorList>
    </citation>
    <scope>NUCLEOTIDE SEQUENCE [LARGE SCALE GENOMIC DNA]</scope>
    <source>
        <strain evidence="1 2">DSM 18527</strain>
    </source>
</reference>
<dbReference type="EMBL" id="AZGA01000044">
    <property type="protein sequence ID" value="KRM33671.1"/>
    <property type="molecule type" value="Genomic_DNA"/>
</dbReference>
<protein>
    <recommendedName>
        <fullName evidence="3">DUF1797 family protein</fullName>
    </recommendedName>
</protein>
<dbReference type="InterPro" id="IPR038073">
    <property type="entry name" value="YkuJ-like_sf"/>
</dbReference>
<dbReference type="PATRIC" id="fig|1423734.3.peg.2730"/>
<comment type="caution">
    <text evidence="1">The sequence shown here is derived from an EMBL/GenBank/DDBJ whole genome shotgun (WGS) entry which is preliminary data.</text>
</comment>
<dbReference type="AlphaFoldDB" id="X0PWN7"/>
<accession>X0PWN7</accession>
<name>X0PWN7_9LACO</name>
<dbReference type="OrthoDB" id="2361638at2"/>
<dbReference type="Pfam" id="PF08796">
    <property type="entry name" value="DUF1797"/>
    <property type="match status" value="1"/>
</dbReference>
<dbReference type="InterPro" id="IPR014904">
    <property type="entry name" value="YkuJ-like"/>
</dbReference>
<dbReference type="PIRSF" id="PIRSF037356">
    <property type="entry name" value="DUF1797"/>
    <property type="match status" value="1"/>
</dbReference>
<evidence type="ECO:0000313" key="1">
    <source>
        <dbReference type="EMBL" id="KRM33671.1"/>
    </source>
</evidence>
<dbReference type="SUPFAM" id="SSF143567">
    <property type="entry name" value="YkuJ-like"/>
    <property type="match status" value="1"/>
</dbReference>
<gene>
    <name evidence="1" type="ORF">FC83_GL002691</name>
</gene>
<dbReference type="STRING" id="1423734.FC83_GL002691"/>